<proteinExistence type="predicted"/>
<dbReference type="InterPro" id="IPR002035">
    <property type="entry name" value="VWF_A"/>
</dbReference>
<protein>
    <recommendedName>
        <fullName evidence="1">VWFA domain-containing protein</fullName>
    </recommendedName>
</protein>
<reference evidence="2 3" key="1">
    <citation type="submission" date="2019-01" db="EMBL/GenBank/DDBJ databases">
        <title>A draft genome assembly of the solar-powered sea slug Elysia chlorotica.</title>
        <authorList>
            <person name="Cai H."/>
            <person name="Li Q."/>
            <person name="Fang X."/>
            <person name="Li J."/>
            <person name="Curtis N.E."/>
            <person name="Altenburger A."/>
            <person name="Shibata T."/>
            <person name="Feng M."/>
            <person name="Maeda T."/>
            <person name="Schwartz J.A."/>
            <person name="Shigenobu S."/>
            <person name="Lundholm N."/>
            <person name="Nishiyama T."/>
            <person name="Yang H."/>
            <person name="Hasebe M."/>
            <person name="Li S."/>
            <person name="Pierce S.K."/>
            <person name="Wang J."/>
        </authorList>
    </citation>
    <scope>NUCLEOTIDE SEQUENCE [LARGE SCALE GENOMIC DNA]</scope>
    <source>
        <strain evidence="2">EC2010</strain>
        <tissue evidence="2">Whole organism of an adult</tissue>
    </source>
</reference>
<dbReference type="InterPro" id="IPR036465">
    <property type="entry name" value="vWFA_dom_sf"/>
</dbReference>
<dbReference type="SUPFAM" id="SSF53300">
    <property type="entry name" value="vWA-like"/>
    <property type="match status" value="2"/>
</dbReference>
<dbReference type="EMBL" id="RQTK01000635">
    <property type="protein sequence ID" value="RUS76796.1"/>
    <property type="molecule type" value="Genomic_DNA"/>
</dbReference>
<comment type="caution">
    <text evidence="2">The sequence shown here is derived from an EMBL/GenBank/DDBJ whole genome shotgun (WGS) entry which is preliminary data.</text>
</comment>
<dbReference type="PANTHER" id="PTHR24020">
    <property type="entry name" value="COLLAGEN ALPHA"/>
    <property type="match status" value="1"/>
</dbReference>
<dbReference type="InterPro" id="IPR050525">
    <property type="entry name" value="ECM_Assembly_Org"/>
</dbReference>
<dbReference type="PROSITE" id="PS50234">
    <property type="entry name" value="VWFA"/>
    <property type="match status" value="2"/>
</dbReference>
<sequence length="416" mass="47099">MWGYQFRYQLNLVADIVSEMDIGDGQTRVGLGIFSDKFHSAIPLNNTHDKQTLLNKIRSAPHIKGQTVISIGLQGLREQLGLGQNRPYAPRIGVFFTDGQSPTAFSAQAYNNASRAKNDGIFMFAVGIGQSTRESELLDISSDPKRYFLFRVESFASLGNIRSQLSGNMAKVSLYQDDKGTCGQNTKVDTVFVYDEFELGFYLRNSVRTFLNTVVDELRINPGNVRVGVVSKTQPGGNDIKLGDFVTREEFKVALERESGKQDIGELLREAREKYFETSAGHRIDAKKRLVLILTHPVPSNSAMRHKILEQLLRARYLNSIEVFIIRDGSDYDKGFLFQVASSPSHVLFTKVEDASEPFLTLFCKDRFPRFRHLDRRSQVFQDDPEKPEVIRDHSPTLTPVWCLYALTIAWTKHCA</sequence>
<dbReference type="SMART" id="SM00327">
    <property type="entry name" value="VWA"/>
    <property type="match status" value="2"/>
</dbReference>
<dbReference type="Pfam" id="PF00092">
    <property type="entry name" value="VWA"/>
    <property type="match status" value="2"/>
</dbReference>
<evidence type="ECO:0000313" key="2">
    <source>
        <dbReference type="EMBL" id="RUS76796.1"/>
    </source>
</evidence>
<dbReference type="STRING" id="188477.A0A3S1B5U3"/>
<evidence type="ECO:0000259" key="1">
    <source>
        <dbReference type="PROSITE" id="PS50234"/>
    </source>
</evidence>
<dbReference type="AlphaFoldDB" id="A0A3S1B5U3"/>
<dbReference type="Gene3D" id="3.40.50.410">
    <property type="entry name" value="von Willebrand factor, type A domain"/>
    <property type="match status" value="2"/>
</dbReference>
<feature type="domain" description="VWFA" evidence="1">
    <location>
        <begin position="1"/>
        <end position="165"/>
    </location>
</feature>
<dbReference type="OrthoDB" id="687730at2759"/>
<evidence type="ECO:0000313" key="3">
    <source>
        <dbReference type="Proteomes" id="UP000271974"/>
    </source>
</evidence>
<keyword evidence="3" id="KW-1185">Reference proteome</keyword>
<dbReference type="PANTHER" id="PTHR24020:SF84">
    <property type="entry name" value="VWFA DOMAIN-CONTAINING PROTEIN"/>
    <property type="match status" value="1"/>
</dbReference>
<organism evidence="2 3">
    <name type="scientific">Elysia chlorotica</name>
    <name type="common">Eastern emerald elysia</name>
    <name type="synonym">Sea slug</name>
    <dbReference type="NCBI Taxonomy" id="188477"/>
    <lineage>
        <taxon>Eukaryota</taxon>
        <taxon>Metazoa</taxon>
        <taxon>Spiralia</taxon>
        <taxon>Lophotrochozoa</taxon>
        <taxon>Mollusca</taxon>
        <taxon>Gastropoda</taxon>
        <taxon>Heterobranchia</taxon>
        <taxon>Euthyneura</taxon>
        <taxon>Panpulmonata</taxon>
        <taxon>Sacoglossa</taxon>
        <taxon>Placobranchoidea</taxon>
        <taxon>Plakobranchidae</taxon>
        <taxon>Elysia</taxon>
    </lineage>
</organism>
<gene>
    <name evidence="2" type="ORF">EGW08_015442</name>
</gene>
<dbReference type="Proteomes" id="UP000271974">
    <property type="component" value="Unassembled WGS sequence"/>
</dbReference>
<accession>A0A3S1B5U3</accession>
<feature type="domain" description="VWFA" evidence="1">
    <location>
        <begin position="189"/>
        <end position="368"/>
    </location>
</feature>
<name>A0A3S1B5U3_ELYCH</name>